<protein>
    <recommendedName>
        <fullName evidence="3">Transposase</fullName>
    </recommendedName>
</protein>
<proteinExistence type="predicted"/>
<dbReference type="Proteomes" id="UP000653358">
    <property type="component" value="Unassembled WGS sequence"/>
</dbReference>
<name>A0ABR6WLZ6_9FIRM</name>
<dbReference type="RefSeq" id="WP_186843749.1">
    <property type="nucleotide sequence ID" value="NZ_RXYB01000018.1"/>
</dbReference>
<comment type="caution">
    <text evidence="1">The sequence shown here is derived from an EMBL/GenBank/DDBJ whole genome shotgun (WGS) entry which is preliminary data.</text>
</comment>
<sequence length="55" mass="6160">MQHIITKGKFEMIIGVDMKIDLFLGWSGCSQTIADRTGNFVKSINCKKILTAENN</sequence>
<organism evidence="1 2">
    <name type="scientific">Acetobacterium tundrae</name>
    <dbReference type="NCBI Taxonomy" id="132932"/>
    <lineage>
        <taxon>Bacteria</taxon>
        <taxon>Bacillati</taxon>
        <taxon>Bacillota</taxon>
        <taxon>Clostridia</taxon>
        <taxon>Eubacteriales</taxon>
        <taxon>Eubacteriaceae</taxon>
        <taxon>Acetobacterium</taxon>
    </lineage>
</organism>
<evidence type="ECO:0008006" key="3">
    <source>
        <dbReference type="Google" id="ProtNLM"/>
    </source>
</evidence>
<reference evidence="1 2" key="1">
    <citation type="journal article" date="2020" name="mSystems">
        <title>Defining Genomic and Predicted Metabolic Features of the Acetobacterium Genus.</title>
        <authorList>
            <person name="Ross D.E."/>
            <person name="Marshall C.W."/>
            <person name="Gulliver D."/>
            <person name="May H.D."/>
            <person name="Norman R.S."/>
        </authorList>
    </citation>
    <scope>NUCLEOTIDE SEQUENCE [LARGE SCALE GENOMIC DNA]</scope>
    <source>
        <strain evidence="1 2">DSM 9173</strain>
    </source>
</reference>
<evidence type="ECO:0000313" key="2">
    <source>
        <dbReference type="Proteomes" id="UP000653358"/>
    </source>
</evidence>
<evidence type="ECO:0000313" key="1">
    <source>
        <dbReference type="EMBL" id="MBC3797321.1"/>
    </source>
</evidence>
<dbReference type="EMBL" id="WJBB01000010">
    <property type="protein sequence ID" value="MBC3797321.1"/>
    <property type="molecule type" value="Genomic_DNA"/>
</dbReference>
<accession>A0ABR6WLZ6</accession>
<keyword evidence="2" id="KW-1185">Reference proteome</keyword>
<gene>
    <name evidence="1" type="ORF">GH807_09695</name>
</gene>